<evidence type="ECO:0000313" key="3">
    <source>
        <dbReference type="EMBL" id="ESL06272.1"/>
    </source>
</evidence>
<accession>A0A061IZ03</accession>
<feature type="domain" description="KATNIP" evidence="2">
    <location>
        <begin position="154"/>
        <end position="202"/>
    </location>
</feature>
<sequence>MYNLSPGSGSPHAWTGPGESVGEGQSNFDSSAANQSGAYSQSPDMCSDYAMGRLSCVDLSTHLRTFPSSAHSASFHDVGGGTGEWPEPHGQCAINPVQRYSDSFDCRTSETIPFSAESPRAGPSPSISVTATVPSLSPETLPVQHDGDGDGSRRNTASVEAYLTPEMPRGRLIVVSLLSTWGDVHEVGTNGIEVFNENGERLIPPPECLRHSLSPSPPVAGEGDDNAPQERGRVVDGHYAVSYVTPQRGLTVMVEYPARHVHKLATTAATDVSNEAPRCRVANLVNGIHNTHDDTKLFAMPFTPNTHHRICFVLPKSVVISMVRVHNYSGRGRVHTDKGVRLIEMTVDDKLVFRGEIAPNNGAVLPLHRVGLENCENILFTEDSQVLRRLLAVPPTEALVQDMPWRKERATVAEMPPHGCVHSSATMATVLFGASNEDKSQRIGGERGVVVPASLSVNLDEHPFSCRSAAGLLAKNTTSVSGAGRRRLSRSPSTQSGCPTDVTSICFFLLGTWGDTEQIGLSGLRFRDAQGDMVSQHISHWYVMFPSQARAQAGDEVGAWEDKLVYLFDENAETALTLPFEPCIELIFVFDAPLPTLGFVEVANYSLGEHTFSGVKEARLFVSSATPGWSADALVAAYSTLWSANAAFMQTTLTSHGIVEVTPEAGVSLRKAPAFLSIPRFQVYDLSLATGLRAMATGGVTFYSSLTRSLSASMNIRAEMALRRARMSLKPRPNWLLEYQAYLTPLLPVAYVLKVSLLLGARSAVELKKYAKEWMMHPLRACTFADENGETIRVSSRAGGGCGNEANHTFVTECLFTAHPTALQEDAEAAAAAARAGIHASVLQASVSLVYVSDSPFCLSVLTLNCPLLQEGGCVAWVRQVRVFMDDTLVFDSGDVGGPRRAPPAAVSMSPFRPGSGDPSLRMRETGSTGDTTYITRLKPFIFFTFDAAMPDKASCEVMGVAG</sequence>
<feature type="region of interest" description="Disordered" evidence="1">
    <location>
        <begin position="1"/>
        <end position="42"/>
    </location>
</feature>
<keyword evidence="4" id="KW-1185">Reference proteome</keyword>
<dbReference type="EMBL" id="AUPL01006056">
    <property type="protein sequence ID" value="ESL06272.1"/>
    <property type="molecule type" value="Genomic_DNA"/>
</dbReference>
<dbReference type="VEuPathDB" id="TriTrypDB:TRSC58_06056"/>
<feature type="domain" description="KATNIP" evidence="2">
    <location>
        <begin position="281"/>
        <end position="357"/>
    </location>
</feature>
<feature type="compositionally biased region" description="Polar residues" evidence="1">
    <location>
        <begin position="23"/>
        <end position="42"/>
    </location>
</feature>
<gene>
    <name evidence="3" type="ORF">TRSC58_06056</name>
</gene>
<dbReference type="InterPro" id="IPR027859">
    <property type="entry name" value="KATNIP_dom"/>
</dbReference>
<protein>
    <recommendedName>
        <fullName evidence="2">KATNIP domain-containing protein</fullName>
    </recommendedName>
</protein>
<dbReference type="OrthoDB" id="304622at2759"/>
<reference evidence="3 4" key="1">
    <citation type="submission" date="2013-07" db="EMBL/GenBank/DDBJ databases">
        <authorList>
            <person name="Stoco P.H."/>
            <person name="Wagner G."/>
            <person name="Gerber A."/>
            <person name="Zaha A."/>
            <person name="Thompson C."/>
            <person name="Bartholomeu D.C."/>
            <person name="Luckemeyer D.D."/>
            <person name="Bahia D."/>
            <person name="Loreto E."/>
            <person name="Prestes E.B."/>
            <person name="Lima F.M."/>
            <person name="Rodrigues-Luiz G."/>
            <person name="Vallejo G.A."/>
            <person name="Filho J.F."/>
            <person name="Monteiro K.M."/>
            <person name="Tyler K.M."/>
            <person name="de Almeida L.G."/>
            <person name="Ortiz M.F."/>
            <person name="Siervo M.A."/>
            <person name="de Moraes M.H."/>
            <person name="Cunha O.L."/>
            <person name="Mendonca-Neto R."/>
            <person name="Silva R."/>
            <person name="Teixeira S.M."/>
            <person name="Murta S.M."/>
            <person name="Sincero T.C."/>
            <person name="Mendes T.A."/>
            <person name="Urmenyi T.P."/>
            <person name="Silva V.G."/>
            <person name="da Rocha W.D."/>
            <person name="Andersson B."/>
            <person name="Romanha A.J."/>
            <person name="Steindel M."/>
            <person name="de Vasconcelos A.T."/>
            <person name="Grisard E.C."/>
        </authorList>
    </citation>
    <scope>NUCLEOTIDE SEQUENCE [LARGE SCALE GENOMIC DNA]</scope>
    <source>
        <strain evidence="3 4">SC58</strain>
    </source>
</reference>
<organism evidence="3 4">
    <name type="scientific">Trypanosoma rangeli SC58</name>
    <dbReference type="NCBI Taxonomy" id="429131"/>
    <lineage>
        <taxon>Eukaryota</taxon>
        <taxon>Discoba</taxon>
        <taxon>Euglenozoa</taxon>
        <taxon>Kinetoplastea</taxon>
        <taxon>Metakinetoplastina</taxon>
        <taxon>Trypanosomatida</taxon>
        <taxon>Trypanosomatidae</taxon>
        <taxon>Trypanosoma</taxon>
        <taxon>Herpetosoma</taxon>
    </lineage>
</organism>
<evidence type="ECO:0000313" key="4">
    <source>
        <dbReference type="Proteomes" id="UP000031737"/>
    </source>
</evidence>
<dbReference type="AlphaFoldDB" id="A0A061IZ03"/>
<dbReference type="Pfam" id="PF14652">
    <property type="entry name" value="DUF4457"/>
    <property type="match status" value="2"/>
</dbReference>
<dbReference type="PANTHER" id="PTHR21534">
    <property type="entry name" value="KATANIN-INTERACTING PROTEIN"/>
    <property type="match status" value="1"/>
</dbReference>
<dbReference type="PANTHER" id="PTHR21534:SF0">
    <property type="entry name" value="KATANIN-INTERACTING PROTEIN"/>
    <property type="match status" value="1"/>
</dbReference>
<evidence type="ECO:0000259" key="2">
    <source>
        <dbReference type="Pfam" id="PF14652"/>
    </source>
</evidence>
<name>A0A061IZ03_TRYRA</name>
<feature type="region of interest" description="Disordered" evidence="1">
    <location>
        <begin position="112"/>
        <end position="155"/>
    </location>
</feature>
<dbReference type="InterPro" id="IPR026704">
    <property type="entry name" value="KATNIP"/>
</dbReference>
<feature type="compositionally biased region" description="Polar residues" evidence="1">
    <location>
        <begin position="125"/>
        <end position="138"/>
    </location>
</feature>
<feature type="region of interest" description="Disordered" evidence="1">
    <location>
        <begin position="901"/>
        <end position="927"/>
    </location>
</feature>
<evidence type="ECO:0000256" key="1">
    <source>
        <dbReference type="SAM" id="MobiDB-lite"/>
    </source>
</evidence>
<dbReference type="Proteomes" id="UP000031737">
    <property type="component" value="Unassembled WGS sequence"/>
</dbReference>
<comment type="caution">
    <text evidence="3">The sequence shown here is derived from an EMBL/GenBank/DDBJ whole genome shotgun (WGS) entry which is preliminary data.</text>
</comment>
<proteinExistence type="predicted"/>